<dbReference type="GO" id="GO:0016020">
    <property type="term" value="C:membrane"/>
    <property type="evidence" value="ECO:0007669"/>
    <property type="project" value="UniProtKB-SubCell"/>
</dbReference>
<evidence type="ECO:0000256" key="5">
    <source>
        <dbReference type="SAM" id="Phobius"/>
    </source>
</evidence>
<evidence type="ECO:0000256" key="1">
    <source>
        <dbReference type="ARBA" id="ARBA00004141"/>
    </source>
</evidence>
<dbReference type="EMBL" id="CASHTH010002149">
    <property type="protein sequence ID" value="CAI8025395.1"/>
    <property type="molecule type" value="Genomic_DNA"/>
</dbReference>
<evidence type="ECO:0000256" key="2">
    <source>
        <dbReference type="ARBA" id="ARBA00006024"/>
    </source>
</evidence>
<dbReference type="GO" id="GO:0046872">
    <property type="term" value="F:metal ion binding"/>
    <property type="evidence" value="ECO:0007669"/>
    <property type="project" value="InterPro"/>
</dbReference>
<keyword evidence="5" id="KW-0472">Membrane</keyword>
<dbReference type="PANTHER" id="PTHR48085:SF5">
    <property type="entry name" value="CADMIUM_ZINC-TRANSPORTING ATPASE HMA4-RELATED"/>
    <property type="match status" value="1"/>
</dbReference>
<dbReference type="InterPro" id="IPR051014">
    <property type="entry name" value="Cation_Transport_ATPase_IB"/>
</dbReference>
<evidence type="ECO:0000313" key="7">
    <source>
        <dbReference type="EMBL" id="CAI8025395.1"/>
    </source>
</evidence>
<dbReference type="CDD" id="cd00371">
    <property type="entry name" value="HMA"/>
    <property type="match status" value="1"/>
</dbReference>
<dbReference type="Gene3D" id="3.30.70.100">
    <property type="match status" value="1"/>
</dbReference>
<organism evidence="7 8">
    <name type="scientific">Geodia barretti</name>
    <name type="common">Barrett's horny sponge</name>
    <dbReference type="NCBI Taxonomy" id="519541"/>
    <lineage>
        <taxon>Eukaryota</taxon>
        <taxon>Metazoa</taxon>
        <taxon>Porifera</taxon>
        <taxon>Demospongiae</taxon>
        <taxon>Heteroscleromorpha</taxon>
        <taxon>Tetractinellida</taxon>
        <taxon>Astrophorina</taxon>
        <taxon>Geodiidae</taxon>
        <taxon>Geodia</taxon>
    </lineage>
</organism>
<keyword evidence="5" id="KW-0812">Transmembrane</keyword>
<dbReference type="InterPro" id="IPR036163">
    <property type="entry name" value="HMA_dom_sf"/>
</dbReference>
<dbReference type="SUPFAM" id="SSF55008">
    <property type="entry name" value="HMA, heavy metal-associated domain"/>
    <property type="match status" value="1"/>
</dbReference>
<evidence type="ECO:0000313" key="8">
    <source>
        <dbReference type="Proteomes" id="UP001174909"/>
    </source>
</evidence>
<proteinExistence type="inferred from homology"/>
<evidence type="ECO:0000259" key="6">
    <source>
        <dbReference type="PROSITE" id="PS50846"/>
    </source>
</evidence>
<dbReference type="GO" id="GO:0005524">
    <property type="term" value="F:ATP binding"/>
    <property type="evidence" value="ECO:0007669"/>
    <property type="project" value="UniProtKB-KW"/>
</dbReference>
<protein>
    <submittedName>
        <fullName evidence="7">Cadmium/zinc-transporting ATPase HMA3</fullName>
    </submittedName>
</protein>
<keyword evidence="4" id="KW-0067">ATP-binding</keyword>
<dbReference type="AlphaFoldDB" id="A0AA35S8F3"/>
<sequence>MDCTEEASLIRRALSGREGVYGVSFHVVDGRMTVDADTDTFGPAQVARAVARLGMRAEPLKQAAAQVESWWERNGRRALVAASGLALVGGLLLHVVVAGGGFVELVLSHSHGEHGVDYPVVALLLLGIVAGLYHSAPKAVGSLRRLRPDMNALVMVSVIGAVFLEEWAEAGTLAFLYGLSGLVENWSAQRARSAIGSLLRISPASASVVHG</sequence>
<comment type="similarity">
    <text evidence="2">Belongs to the cation transport ATPase (P-type) (TC 3.A.3) family. Type IB subfamily.</text>
</comment>
<dbReference type="InterPro" id="IPR006121">
    <property type="entry name" value="HMA_dom"/>
</dbReference>
<feature type="domain" description="HMA" evidence="6">
    <location>
        <begin position="1"/>
        <end position="58"/>
    </location>
</feature>
<dbReference type="Pfam" id="PF00403">
    <property type="entry name" value="HMA"/>
    <property type="match status" value="1"/>
</dbReference>
<keyword evidence="5" id="KW-1133">Transmembrane helix</keyword>
<feature type="transmembrane region" description="Helical" evidence="5">
    <location>
        <begin position="78"/>
        <end position="98"/>
    </location>
</feature>
<feature type="transmembrane region" description="Helical" evidence="5">
    <location>
        <begin position="118"/>
        <end position="136"/>
    </location>
</feature>
<dbReference type="GO" id="GO:0022857">
    <property type="term" value="F:transmembrane transporter activity"/>
    <property type="evidence" value="ECO:0007669"/>
    <property type="project" value="TreeGrafter"/>
</dbReference>
<keyword evidence="3" id="KW-0547">Nucleotide-binding</keyword>
<name>A0AA35S8F3_GEOBA</name>
<accession>A0AA35S8F3</accession>
<evidence type="ECO:0000256" key="4">
    <source>
        <dbReference type="ARBA" id="ARBA00022840"/>
    </source>
</evidence>
<gene>
    <name evidence="7" type="ORF">GBAR_LOCUS14676</name>
</gene>
<dbReference type="PROSITE" id="PS50846">
    <property type="entry name" value="HMA_2"/>
    <property type="match status" value="1"/>
</dbReference>
<dbReference type="PANTHER" id="PTHR48085">
    <property type="entry name" value="CADMIUM/ZINC-TRANSPORTING ATPASE HMA2-RELATED"/>
    <property type="match status" value="1"/>
</dbReference>
<dbReference type="Proteomes" id="UP001174909">
    <property type="component" value="Unassembled WGS sequence"/>
</dbReference>
<keyword evidence="8" id="KW-1185">Reference proteome</keyword>
<evidence type="ECO:0000256" key="3">
    <source>
        <dbReference type="ARBA" id="ARBA00022741"/>
    </source>
</evidence>
<comment type="caution">
    <text evidence="7">The sequence shown here is derived from an EMBL/GenBank/DDBJ whole genome shotgun (WGS) entry which is preliminary data.</text>
</comment>
<reference evidence="7" key="1">
    <citation type="submission" date="2023-03" db="EMBL/GenBank/DDBJ databases">
        <authorList>
            <person name="Steffen K."/>
            <person name="Cardenas P."/>
        </authorList>
    </citation>
    <scope>NUCLEOTIDE SEQUENCE</scope>
</reference>
<comment type="subcellular location">
    <subcellularLocation>
        <location evidence="1">Membrane</location>
        <topology evidence="1">Multi-pass membrane protein</topology>
    </subcellularLocation>
</comment>